<dbReference type="Proteomes" id="UP001174909">
    <property type="component" value="Unassembled WGS sequence"/>
</dbReference>
<accession>A0AA35SDT2</accession>
<evidence type="ECO:0000313" key="3">
    <source>
        <dbReference type="Proteomes" id="UP001174909"/>
    </source>
</evidence>
<sequence length="154" mass="16938">CFECDYTPISFFTNEVVFRVNDTVVTSNSTLGRVVKNYPHDLSDTLVVNGSGSVFSTFWDTNIKCCEKRLCNAFFMAKVGVLLFKVFNPPSIMGETEVTEGNTLHLLCGGSNSDPQPILQWISPDGKMVSESGELDIVTTTRNMTGIYTCVATL</sequence>
<dbReference type="AlphaFoldDB" id="A0AA35SDT2"/>
<feature type="non-terminal residue" evidence="2">
    <location>
        <position position="154"/>
    </location>
</feature>
<proteinExistence type="predicted"/>
<keyword evidence="3" id="KW-1185">Reference proteome</keyword>
<dbReference type="EMBL" id="CASHTH010002255">
    <property type="protein sequence ID" value="CAI8027032.1"/>
    <property type="molecule type" value="Genomic_DNA"/>
</dbReference>
<comment type="caution">
    <text evidence="2">The sequence shown here is derived from an EMBL/GenBank/DDBJ whole genome shotgun (WGS) entry which is preliminary data.</text>
</comment>
<dbReference type="PROSITE" id="PS50835">
    <property type="entry name" value="IG_LIKE"/>
    <property type="match status" value="1"/>
</dbReference>
<dbReference type="InterPro" id="IPR013783">
    <property type="entry name" value="Ig-like_fold"/>
</dbReference>
<gene>
    <name evidence="2" type="ORF">GBAR_LOCUS15484</name>
</gene>
<dbReference type="InterPro" id="IPR007110">
    <property type="entry name" value="Ig-like_dom"/>
</dbReference>
<feature type="non-terminal residue" evidence="2">
    <location>
        <position position="1"/>
    </location>
</feature>
<name>A0AA35SDT2_GEOBA</name>
<evidence type="ECO:0000259" key="1">
    <source>
        <dbReference type="PROSITE" id="PS50835"/>
    </source>
</evidence>
<dbReference type="Gene3D" id="2.60.40.10">
    <property type="entry name" value="Immunoglobulins"/>
    <property type="match status" value="1"/>
</dbReference>
<reference evidence="2" key="1">
    <citation type="submission" date="2023-03" db="EMBL/GenBank/DDBJ databases">
        <authorList>
            <person name="Steffen K."/>
            <person name="Cardenas P."/>
        </authorList>
    </citation>
    <scope>NUCLEOTIDE SEQUENCE</scope>
</reference>
<dbReference type="InterPro" id="IPR036179">
    <property type="entry name" value="Ig-like_dom_sf"/>
</dbReference>
<organism evidence="2 3">
    <name type="scientific">Geodia barretti</name>
    <name type="common">Barrett's horny sponge</name>
    <dbReference type="NCBI Taxonomy" id="519541"/>
    <lineage>
        <taxon>Eukaryota</taxon>
        <taxon>Metazoa</taxon>
        <taxon>Porifera</taxon>
        <taxon>Demospongiae</taxon>
        <taxon>Heteroscleromorpha</taxon>
        <taxon>Tetractinellida</taxon>
        <taxon>Astrophorina</taxon>
        <taxon>Geodiidae</taxon>
        <taxon>Geodia</taxon>
    </lineage>
</organism>
<protein>
    <submittedName>
        <fullName evidence="2">Leucine-rich repeat and fibronectin type-III domain-containing protein 5</fullName>
    </submittedName>
</protein>
<dbReference type="SUPFAM" id="SSF48726">
    <property type="entry name" value="Immunoglobulin"/>
    <property type="match status" value="1"/>
</dbReference>
<dbReference type="Pfam" id="PF13927">
    <property type="entry name" value="Ig_3"/>
    <property type="match status" value="1"/>
</dbReference>
<evidence type="ECO:0000313" key="2">
    <source>
        <dbReference type="EMBL" id="CAI8027032.1"/>
    </source>
</evidence>
<feature type="domain" description="Ig-like" evidence="1">
    <location>
        <begin position="90"/>
        <end position="154"/>
    </location>
</feature>